<dbReference type="SMART" id="SM00347">
    <property type="entry name" value="HTH_MARR"/>
    <property type="match status" value="1"/>
</dbReference>
<evidence type="ECO:0000256" key="2">
    <source>
        <dbReference type="ARBA" id="ARBA00023125"/>
    </source>
</evidence>
<dbReference type="GO" id="GO:0003700">
    <property type="term" value="F:DNA-binding transcription factor activity"/>
    <property type="evidence" value="ECO:0007669"/>
    <property type="project" value="InterPro"/>
</dbReference>
<feature type="domain" description="HTH marR-type" evidence="4">
    <location>
        <begin position="31"/>
        <end position="129"/>
    </location>
</feature>
<sequence length="167" mass="17961">MTSPDPTRSSHFKQLFDVLADMDAAITEVYRARGEGEVRARFILPLVRLAHLGPMTITELARELERTHSALSQTVAQMRQAGLVGSEPGEDGRTRVITLTEHGRALVPLAEAEWRATEAAIAELDAEIPYAATQVAADLASALGRRSFAERLADRLDDAEPGSAGAG</sequence>
<dbReference type="STRING" id="1758689.SGUI_2054"/>
<proteinExistence type="predicted"/>
<reference evidence="5 6" key="1">
    <citation type="submission" date="2016-03" db="EMBL/GenBank/DDBJ databases">
        <title>Shallow-sea hydrothermal system.</title>
        <authorList>
            <person name="Tang K."/>
        </authorList>
    </citation>
    <scope>NUCLEOTIDE SEQUENCE [LARGE SCALE GENOMIC DNA]</scope>
    <source>
        <strain evidence="5 6">JLT9</strain>
    </source>
</reference>
<protein>
    <submittedName>
        <fullName evidence="5">Transcriptional regulator, MarR family</fullName>
    </submittedName>
</protein>
<dbReference type="InterPro" id="IPR039422">
    <property type="entry name" value="MarR/SlyA-like"/>
</dbReference>
<dbReference type="GO" id="GO:0003677">
    <property type="term" value="F:DNA binding"/>
    <property type="evidence" value="ECO:0007669"/>
    <property type="project" value="UniProtKB-KW"/>
</dbReference>
<dbReference type="Gene3D" id="1.10.10.10">
    <property type="entry name" value="Winged helix-like DNA-binding domain superfamily/Winged helix DNA-binding domain"/>
    <property type="match status" value="1"/>
</dbReference>
<evidence type="ECO:0000256" key="1">
    <source>
        <dbReference type="ARBA" id="ARBA00023015"/>
    </source>
</evidence>
<evidence type="ECO:0000256" key="3">
    <source>
        <dbReference type="ARBA" id="ARBA00023163"/>
    </source>
</evidence>
<evidence type="ECO:0000313" key="5">
    <source>
        <dbReference type="EMBL" id="ANS79450.1"/>
    </source>
</evidence>
<dbReference type="RefSeq" id="WP_066639752.1">
    <property type="nucleotide sequence ID" value="NZ_CP014989.1"/>
</dbReference>
<dbReference type="PANTHER" id="PTHR33164:SF64">
    <property type="entry name" value="TRANSCRIPTIONAL REGULATOR SLYA"/>
    <property type="match status" value="1"/>
</dbReference>
<dbReference type="AlphaFoldDB" id="A0A1B1NDC0"/>
<dbReference type="InterPro" id="IPR011991">
    <property type="entry name" value="ArsR-like_HTH"/>
</dbReference>
<dbReference type="SUPFAM" id="SSF46785">
    <property type="entry name" value="Winged helix' DNA-binding domain"/>
    <property type="match status" value="1"/>
</dbReference>
<evidence type="ECO:0000313" key="6">
    <source>
        <dbReference type="Proteomes" id="UP000092482"/>
    </source>
</evidence>
<dbReference type="Proteomes" id="UP000092482">
    <property type="component" value="Chromosome"/>
</dbReference>
<keyword evidence="3" id="KW-0804">Transcription</keyword>
<dbReference type="InterPro" id="IPR000835">
    <property type="entry name" value="HTH_MarR-typ"/>
</dbReference>
<dbReference type="InterPro" id="IPR036388">
    <property type="entry name" value="WH-like_DNA-bd_sf"/>
</dbReference>
<dbReference type="KEGG" id="serj:SGUI_2054"/>
<accession>A0A1B1NDC0</accession>
<gene>
    <name evidence="5" type="ORF">SGUI_2054</name>
</gene>
<keyword evidence="6" id="KW-1185">Reference proteome</keyword>
<dbReference type="GO" id="GO:0006950">
    <property type="term" value="P:response to stress"/>
    <property type="evidence" value="ECO:0007669"/>
    <property type="project" value="TreeGrafter"/>
</dbReference>
<dbReference type="InterPro" id="IPR036390">
    <property type="entry name" value="WH_DNA-bd_sf"/>
</dbReference>
<dbReference type="EMBL" id="CP014989">
    <property type="protein sequence ID" value="ANS79450.1"/>
    <property type="molecule type" value="Genomic_DNA"/>
</dbReference>
<organism evidence="5 6">
    <name type="scientific">Serinicoccus hydrothermalis</name>
    <dbReference type="NCBI Taxonomy" id="1758689"/>
    <lineage>
        <taxon>Bacteria</taxon>
        <taxon>Bacillati</taxon>
        <taxon>Actinomycetota</taxon>
        <taxon>Actinomycetes</taxon>
        <taxon>Micrococcales</taxon>
        <taxon>Ornithinimicrobiaceae</taxon>
        <taxon>Serinicoccus</taxon>
    </lineage>
</organism>
<keyword evidence="1" id="KW-0805">Transcription regulation</keyword>
<keyword evidence="2" id="KW-0238">DNA-binding</keyword>
<dbReference type="Pfam" id="PF12802">
    <property type="entry name" value="MarR_2"/>
    <property type="match status" value="1"/>
</dbReference>
<evidence type="ECO:0000259" key="4">
    <source>
        <dbReference type="SMART" id="SM00347"/>
    </source>
</evidence>
<name>A0A1B1NDC0_9MICO</name>
<dbReference type="CDD" id="cd00090">
    <property type="entry name" value="HTH_ARSR"/>
    <property type="match status" value="1"/>
</dbReference>
<dbReference type="PANTHER" id="PTHR33164">
    <property type="entry name" value="TRANSCRIPTIONAL REGULATOR, MARR FAMILY"/>
    <property type="match status" value="1"/>
</dbReference>